<reference evidence="1" key="1">
    <citation type="submission" date="2021-06" db="EMBL/GenBank/DDBJ databases">
        <authorList>
            <person name="Kallberg Y."/>
            <person name="Tangrot J."/>
            <person name="Rosling A."/>
        </authorList>
    </citation>
    <scope>NUCLEOTIDE SEQUENCE</scope>
    <source>
        <strain evidence="1">FL966</strain>
    </source>
</reference>
<gene>
    <name evidence="1" type="ORF">CPELLU_LOCUS1348</name>
</gene>
<sequence length="166" mass="20015">MTRNGWYKEKKVEAFLVTIYDELEIDYELDIDYELNGEGLNTKLFQMCWEPYEKEVRYLMILESIVLETFDGDRARPDDKQDEDSYFVEKDNTVLEEERKQSIQIVDNRKKDDIDNPYEKILRPKKKKMLPHLRHFPQVQPRTDLSIKNLTLGDIRRLTTPELRQL</sequence>
<proteinExistence type="predicted"/>
<keyword evidence="2" id="KW-1185">Reference proteome</keyword>
<evidence type="ECO:0000313" key="1">
    <source>
        <dbReference type="EMBL" id="CAG8477054.1"/>
    </source>
</evidence>
<protein>
    <submittedName>
        <fullName evidence="1">14385_t:CDS:1</fullName>
    </submittedName>
</protein>
<organism evidence="1 2">
    <name type="scientific">Cetraspora pellucida</name>
    <dbReference type="NCBI Taxonomy" id="1433469"/>
    <lineage>
        <taxon>Eukaryota</taxon>
        <taxon>Fungi</taxon>
        <taxon>Fungi incertae sedis</taxon>
        <taxon>Mucoromycota</taxon>
        <taxon>Glomeromycotina</taxon>
        <taxon>Glomeromycetes</taxon>
        <taxon>Diversisporales</taxon>
        <taxon>Gigasporaceae</taxon>
        <taxon>Cetraspora</taxon>
    </lineage>
</organism>
<comment type="caution">
    <text evidence="1">The sequence shown here is derived from an EMBL/GenBank/DDBJ whole genome shotgun (WGS) entry which is preliminary data.</text>
</comment>
<dbReference type="EMBL" id="CAJVQA010000482">
    <property type="protein sequence ID" value="CAG8477054.1"/>
    <property type="molecule type" value="Genomic_DNA"/>
</dbReference>
<dbReference type="AlphaFoldDB" id="A0A9N8ZAP2"/>
<feature type="non-terminal residue" evidence="1">
    <location>
        <position position="166"/>
    </location>
</feature>
<dbReference type="Proteomes" id="UP000789759">
    <property type="component" value="Unassembled WGS sequence"/>
</dbReference>
<accession>A0A9N8ZAP2</accession>
<name>A0A9N8ZAP2_9GLOM</name>
<evidence type="ECO:0000313" key="2">
    <source>
        <dbReference type="Proteomes" id="UP000789759"/>
    </source>
</evidence>